<dbReference type="PANTHER" id="PTHR19969:SF5">
    <property type="entry name" value="CRK-LIKE PROTEIN"/>
    <property type="match status" value="1"/>
</dbReference>
<evidence type="ECO:0000259" key="4">
    <source>
        <dbReference type="PROSITE" id="PS50001"/>
    </source>
</evidence>
<dbReference type="Pfam" id="PF00017">
    <property type="entry name" value="SH2"/>
    <property type="match status" value="1"/>
</dbReference>
<dbReference type="PANTHER" id="PTHR19969">
    <property type="entry name" value="SH2-SH3 ADAPTOR PROTEIN-RELATED"/>
    <property type="match status" value="1"/>
</dbReference>
<dbReference type="InterPro" id="IPR036770">
    <property type="entry name" value="Ankyrin_rpt-contain_sf"/>
</dbReference>
<evidence type="ECO:0000256" key="2">
    <source>
        <dbReference type="PROSITE-ProRule" id="PRU00023"/>
    </source>
</evidence>
<dbReference type="Pfam" id="PF12796">
    <property type="entry name" value="Ank_2"/>
    <property type="match status" value="1"/>
</dbReference>
<keyword evidence="2" id="KW-0040">ANK repeat</keyword>
<organism evidence="5">
    <name type="scientific">Homalodisca liturata</name>
    <dbReference type="NCBI Taxonomy" id="320908"/>
    <lineage>
        <taxon>Eukaryota</taxon>
        <taxon>Metazoa</taxon>
        <taxon>Ecdysozoa</taxon>
        <taxon>Arthropoda</taxon>
        <taxon>Hexapoda</taxon>
        <taxon>Insecta</taxon>
        <taxon>Pterygota</taxon>
        <taxon>Neoptera</taxon>
        <taxon>Paraneoptera</taxon>
        <taxon>Hemiptera</taxon>
        <taxon>Auchenorrhyncha</taxon>
        <taxon>Membracoidea</taxon>
        <taxon>Cicadellidae</taxon>
        <taxon>Cicadellinae</taxon>
        <taxon>Proconiini</taxon>
        <taxon>Homalodisca</taxon>
    </lineage>
</organism>
<dbReference type="GO" id="GO:0016477">
    <property type="term" value="P:cell migration"/>
    <property type="evidence" value="ECO:0007669"/>
    <property type="project" value="TreeGrafter"/>
</dbReference>
<feature type="repeat" description="ANK" evidence="2">
    <location>
        <begin position="150"/>
        <end position="182"/>
    </location>
</feature>
<dbReference type="Gene3D" id="1.25.40.20">
    <property type="entry name" value="Ankyrin repeat-containing domain"/>
    <property type="match status" value="1"/>
</dbReference>
<feature type="domain" description="SH2" evidence="4">
    <location>
        <begin position="9"/>
        <end position="103"/>
    </location>
</feature>
<reference evidence="5" key="1">
    <citation type="submission" date="2015-11" db="EMBL/GenBank/DDBJ databases">
        <title>De novo transcriptome assembly of four potential Pierce s Disease insect vectors from Arizona vineyards.</title>
        <authorList>
            <person name="Tassone E.E."/>
        </authorList>
    </citation>
    <scope>NUCLEOTIDE SEQUENCE</scope>
</reference>
<dbReference type="PROSITE" id="PS50001">
    <property type="entry name" value="SH2"/>
    <property type="match status" value="1"/>
</dbReference>
<dbReference type="InterPro" id="IPR000980">
    <property type="entry name" value="SH2"/>
</dbReference>
<evidence type="ECO:0000313" key="5">
    <source>
        <dbReference type="EMBL" id="JAS92501.1"/>
    </source>
</evidence>
<evidence type="ECO:0000256" key="1">
    <source>
        <dbReference type="ARBA" id="ARBA00022999"/>
    </source>
</evidence>
<dbReference type="Gene3D" id="3.30.505.10">
    <property type="entry name" value="SH2 domain"/>
    <property type="match status" value="1"/>
</dbReference>
<dbReference type="PRINTS" id="PR00401">
    <property type="entry name" value="SH2DOMAIN"/>
</dbReference>
<dbReference type="SMART" id="SM00252">
    <property type="entry name" value="SH2"/>
    <property type="match status" value="1"/>
</dbReference>
<dbReference type="SMART" id="SM00248">
    <property type="entry name" value="ANK"/>
    <property type="match status" value="2"/>
</dbReference>
<dbReference type="InterPro" id="IPR051184">
    <property type="entry name" value="Tyrosine-phos_adapter"/>
</dbReference>
<name>A0A1B6IZZ1_9HEMI</name>
<dbReference type="GO" id="GO:0035591">
    <property type="term" value="F:signaling adaptor activity"/>
    <property type="evidence" value="ECO:0007669"/>
    <property type="project" value="TreeGrafter"/>
</dbReference>
<protein>
    <recommendedName>
        <fullName evidence="4">SH2 domain-containing protein</fullName>
    </recommendedName>
</protein>
<dbReference type="SUPFAM" id="SSF55550">
    <property type="entry name" value="SH2 domain"/>
    <property type="match status" value="1"/>
</dbReference>
<keyword evidence="1 3" id="KW-0727">SH2 domain</keyword>
<sequence>MTTDDNLYWYHGRTSREAAEELLLSDEKRQNGLFLVRESSTAAGNYVLSVLYKGEVVHYQIVRHGEDAFFSIDETTITHGLETLIDMYQRSADCLVTKLTVPIKKDPPPHDSRRHGRTNLLHRATKEGNYTVASELLKCGYRSLEAKNEEGQTAVHLACRLGINNILEKLINSGITTNCLEKL</sequence>
<dbReference type="PROSITE" id="PS50297">
    <property type="entry name" value="ANK_REP_REGION"/>
    <property type="match status" value="1"/>
</dbReference>
<dbReference type="GO" id="GO:0007167">
    <property type="term" value="P:enzyme-linked receptor protein signaling pathway"/>
    <property type="evidence" value="ECO:0007669"/>
    <property type="project" value="TreeGrafter"/>
</dbReference>
<evidence type="ECO:0000256" key="3">
    <source>
        <dbReference type="PROSITE-ProRule" id="PRU00191"/>
    </source>
</evidence>
<dbReference type="InterPro" id="IPR002110">
    <property type="entry name" value="Ankyrin_rpt"/>
</dbReference>
<proteinExistence type="predicted"/>
<dbReference type="PROSITE" id="PS50088">
    <property type="entry name" value="ANK_REPEAT"/>
    <property type="match status" value="1"/>
</dbReference>
<dbReference type="InterPro" id="IPR036860">
    <property type="entry name" value="SH2_dom_sf"/>
</dbReference>
<accession>A0A1B6IZZ1</accession>
<dbReference type="GO" id="GO:0005737">
    <property type="term" value="C:cytoplasm"/>
    <property type="evidence" value="ECO:0007669"/>
    <property type="project" value="TreeGrafter"/>
</dbReference>
<dbReference type="AlphaFoldDB" id="A0A1B6IZZ1"/>
<dbReference type="EMBL" id="GECU01015205">
    <property type="protein sequence ID" value="JAS92501.1"/>
    <property type="molecule type" value="Transcribed_RNA"/>
</dbReference>
<gene>
    <name evidence="5" type="ORF">g.32015</name>
</gene>
<dbReference type="GO" id="GO:0030971">
    <property type="term" value="F:receptor tyrosine kinase binding"/>
    <property type="evidence" value="ECO:0007669"/>
    <property type="project" value="TreeGrafter"/>
</dbReference>
<dbReference type="SUPFAM" id="SSF48403">
    <property type="entry name" value="Ankyrin repeat"/>
    <property type="match status" value="1"/>
</dbReference>